<dbReference type="InterPro" id="IPR011016">
    <property type="entry name" value="Znf_RING-CH"/>
</dbReference>
<keyword evidence="2" id="KW-0863">Zinc-finger</keyword>
<dbReference type="Proteomes" id="UP000245207">
    <property type="component" value="Unassembled WGS sequence"/>
</dbReference>
<evidence type="ECO:0000256" key="1">
    <source>
        <dbReference type="ARBA" id="ARBA00022723"/>
    </source>
</evidence>
<evidence type="ECO:0000313" key="7">
    <source>
        <dbReference type="Proteomes" id="UP000245207"/>
    </source>
</evidence>
<dbReference type="InterPro" id="IPR013083">
    <property type="entry name" value="Znf_RING/FYVE/PHD"/>
</dbReference>
<sequence>MVEFEEGAEDTLTLECGCKGELGLTHKECAIKWFSMKGDRTCEAYITNNAEWLVYQGMEGCTYSSDCEHSCLLLLFGVALENQMVFAALSISVPFALAISVAFASLLGLLGSMTSTTMVRRRYAWIYATAQFMLVVVFALVFYYSKASGSSDDFILNFACDV</sequence>
<feature type="transmembrane region" description="Helical" evidence="4">
    <location>
        <begin position="123"/>
        <end position="144"/>
    </location>
</feature>
<dbReference type="SMART" id="SM00744">
    <property type="entry name" value="RINGv"/>
    <property type="match status" value="1"/>
</dbReference>
<keyword evidence="4" id="KW-0812">Transmembrane</keyword>
<keyword evidence="7" id="KW-1185">Reference proteome</keyword>
<dbReference type="PANTHER" id="PTHR46158">
    <property type="entry name" value="OS02G0165000 PROTEIN"/>
    <property type="match status" value="1"/>
</dbReference>
<keyword evidence="1" id="KW-0479">Metal-binding</keyword>
<reference evidence="6 7" key="1">
    <citation type="journal article" date="2018" name="Mol. Plant">
        <title>The genome of Artemisia annua provides insight into the evolution of Asteraceae family and artemisinin biosynthesis.</title>
        <authorList>
            <person name="Shen Q."/>
            <person name="Zhang L."/>
            <person name="Liao Z."/>
            <person name="Wang S."/>
            <person name="Yan T."/>
            <person name="Shi P."/>
            <person name="Liu M."/>
            <person name="Fu X."/>
            <person name="Pan Q."/>
            <person name="Wang Y."/>
            <person name="Lv Z."/>
            <person name="Lu X."/>
            <person name="Zhang F."/>
            <person name="Jiang W."/>
            <person name="Ma Y."/>
            <person name="Chen M."/>
            <person name="Hao X."/>
            <person name="Li L."/>
            <person name="Tang Y."/>
            <person name="Lv G."/>
            <person name="Zhou Y."/>
            <person name="Sun X."/>
            <person name="Brodelius P.E."/>
            <person name="Rose J.K.C."/>
            <person name="Tang K."/>
        </authorList>
    </citation>
    <scope>NUCLEOTIDE SEQUENCE [LARGE SCALE GENOMIC DNA]</scope>
    <source>
        <strain evidence="7">cv. Huhao1</strain>
        <tissue evidence="6">Leaf</tissue>
    </source>
</reference>
<dbReference type="Gene3D" id="3.30.40.10">
    <property type="entry name" value="Zinc/RING finger domain, C3HC4 (zinc finger)"/>
    <property type="match status" value="1"/>
</dbReference>
<feature type="transmembrane region" description="Helical" evidence="4">
    <location>
        <begin position="84"/>
        <end position="111"/>
    </location>
</feature>
<feature type="domain" description="RING-CH-type" evidence="5">
    <location>
        <begin position="4"/>
        <end position="43"/>
    </location>
</feature>
<dbReference type="PANTHER" id="PTHR46158:SF1">
    <property type="entry name" value="RING_U-BOX SUPERFAMILY PROTEIN"/>
    <property type="match status" value="1"/>
</dbReference>
<comment type="caution">
    <text evidence="6">The sequence shown here is derived from an EMBL/GenBank/DDBJ whole genome shotgun (WGS) entry which is preliminary data.</text>
</comment>
<accession>A0A2U1KM49</accession>
<organism evidence="6 7">
    <name type="scientific">Artemisia annua</name>
    <name type="common">Sweet wormwood</name>
    <dbReference type="NCBI Taxonomy" id="35608"/>
    <lineage>
        <taxon>Eukaryota</taxon>
        <taxon>Viridiplantae</taxon>
        <taxon>Streptophyta</taxon>
        <taxon>Embryophyta</taxon>
        <taxon>Tracheophyta</taxon>
        <taxon>Spermatophyta</taxon>
        <taxon>Magnoliopsida</taxon>
        <taxon>eudicotyledons</taxon>
        <taxon>Gunneridae</taxon>
        <taxon>Pentapetalae</taxon>
        <taxon>asterids</taxon>
        <taxon>campanulids</taxon>
        <taxon>Asterales</taxon>
        <taxon>Asteraceae</taxon>
        <taxon>Asteroideae</taxon>
        <taxon>Anthemideae</taxon>
        <taxon>Artemisiinae</taxon>
        <taxon>Artemisia</taxon>
    </lineage>
</organism>
<dbReference type="OrthoDB" id="435038at2759"/>
<evidence type="ECO:0000256" key="2">
    <source>
        <dbReference type="ARBA" id="ARBA00022771"/>
    </source>
</evidence>
<dbReference type="GO" id="GO:0008270">
    <property type="term" value="F:zinc ion binding"/>
    <property type="evidence" value="ECO:0007669"/>
    <property type="project" value="UniProtKB-KW"/>
</dbReference>
<dbReference type="Pfam" id="PF12906">
    <property type="entry name" value="RINGv"/>
    <property type="match status" value="1"/>
</dbReference>
<keyword evidence="4" id="KW-0472">Membrane</keyword>
<dbReference type="AlphaFoldDB" id="A0A2U1KM49"/>
<dbReference type="EMBL" id="PKPP01016267">
    <property type="protein sequence ID" value="PWA37857.1"/>
    <property type="molecule type" value="Genomic_DNA"/>
</dbReference>
<gene>
    <name evidence="6" type="ORF">CTI12_AA586590</name>
</gene>
<dbReference type="STRING" id="35608.A0A2U1KM49"/>
<proteinExistence type="predicted"/>
<keyword evidence="4" id="KW-1133">Transmembrane helix</keyword>
<evidence type="ECO:0000256" key="4">
    <source>
        <dbReference type="SAM" id="Phobius"/>
    </source>
</evidence>
<keyword evidence="3" id="KW-0862">Zinc</keyword>
<evidence type="ECO:0000313" key="6">
    <source>
        <dbReference type="EMBL" id="PWA37857.1"/>
    </source>
</evidence>
<dbReference type="SUPFAM" id="SSF57850">
    <property type="entry name" value="RING/U-box"/>
    <property type="match status" value="1"/>
</dbReference>
<evidence type="ECO:0000259" key="5">
    <source>
        <dbReference type="SMART" id="SM00744"/>
    </source>
</evidence>
<evidence type="ECO:0000256" key="3">
    <source>
        <dbReference type="ARBA" id="ARBA00022833"/>
    </source>
</evidence>
<protein>
    <recommendedName>
        <fullName evidence="5">RING-CH-type domain-containing protein</fullName>
    </recommendedName>
</protein>
<name>A0A2U1KM49_ARTAN</name>